<evidence type="ECO:0000313" key="1">
    <source>
        <dbReference type="EMBL" id="RCW93825.1"/>
    </source>
</evidence>
<keyword evidence="2" id="KW-1185">Reference proteome</keyword>
<evidence type="ECO:0008006" key="3">
    <source>
        <dbReference type="Google" id="ProtNLM"/>
    </source>
</evidence>
<dbReference type="AlphaFoldDB" id="A0A368ZLR5"/>
<evidence type="ECO:0000313" key="2">
    <source>
        <dbReference type="Proteomes" id="UP000253436"/>
    </source>
</evidence>
<organism evidence="1 2">
    <name type="scientific">Winogradskyella arenosi</name>
    <dbReference type="NCBI Taxonomy" id="533325"/>
    <lineage>
        <taxon>Bacteria</taxon>
        <taxon>Pseudomonadati</taxon>
        <taxon>Bacteroidota</taxon>
        <taxon>Flavobacteriia</taxon>
        <taxon>Flavobacteriales</taxon>
        <taxon>Flavobacteriaceae</taxon>
        <taxon>Winogradskyella</taxon>
    </lineage>
</organism>
<dbReference type="RefSeq" id="WP_147269433.1">
    <property type="nucleotide sequence ID" value="NZ_QPJO01000001.1"/>
</dbReference>
<dbReference type="Gene3D" id="3.30.565.40">
    <property type="entry name" value="Fervidobacterium nodosum Rt17-B1 like"/>
    <property type="match status" value="1"/>
</dbReference>
<dbReference type="EMBL" id="QPJO01000001">
    <property type="protein sequence ID" value="RCW93825.1"/>
    <property type="molecule type" value="Genomic_DNA"/>
</dbReference>
<proteinExistence type="predicted"/>
<dbReference type="OrthoDB" id="1310909at2"/>
<gene>
    <name evidence="1" type="ORF">DFQ08_101623</name>
</gene>
<dbReference type="Proteomes" id="UP000253436">
    <property type="component" value="Unassembled WGS sequence"/>
</dbReference>
<name>A0A368ZLR5_9FLAO</name>
<reference evidence="1 2" key="1">
    <citation type="submission" date="2018-07" db="EMBL/GenBank/DDBJ databases">
        <title>Genomic Encyclopedia of Type Strains, Phase III (KMG-III): the genomes of soil and plant-associated and newly described type strains.</title>
        <authorList>
            <person name="Whitman W."/>
        </authorList>
    </citation>
    <scope>NUCLEOTIDE SEQUENCE [LARGE SCALE GENOMIC DNA]</scope>
    <source>
        <strain evidence="1 2">CECT 7958</strain>
    </source>
</reference>
<accession>A0A368ZLR5</accession>
<comment type="caution">
    <text evidence="1">The sequence shown here is derived from an EMBL/GenBank/DDBJ whole genome shotgun (WGS) entry which is preliminary data.</text>
</comment>
<sequence>MLPIIAWSQSYVGTVANYPIHLEINSYPQENDSTSSEIDGYYFYDSKLISIPISGKRNNKNLTLIDGYFYHPESVLDADEVFQLTKKGHQLIGTLQLKEDRFNVVLSETQQNIFEDFRDPKLSFVKDSIVNYKGKQLVWFHENYSKLPLFRLGNGFTKAQRDTFNPILDAIHLEDAKDKLNCNSWFEISYNINLVNTNFISYLKYYSVYCGGAHPSYGTVAYTFNLETLKEVKDIETLYPEVDFFQTLKQKYQSTENDVQDEECETFVDDSYWQYKTWSLTPEGVLLIPSYPHAMTPCEDTYFLSYAELSKV</sequence>
<protein>
    <recommendedName>
        <fullName evidence="3">DUF3298 domain-containing protein</fullName>
    </recommendedName>
</protein>